<evidence type="ECO:0000313" key="2">
    <source>
        <dbReference type="Proteomes" id="UP001586593"/>
    </source>
</evidence>
<gene>
    <name evidence="1" type="ORF">VTK73DRAFT_3463</name>
</gene>
<dbReference type="Proteomes" id="UP001586593">
    <property type="component" value="Unassembled WGS sequence"/>
</dbReference>
<keyword evidence="2" id="KW-1185">Reference proteome</keyword>
<protein>
    <submittedName>
        <fullName evidence="1">Uncharacterized protein</fullName>
    </submittedName>
</protein>
<evidence type="ECO:0000313" key="1">
    <source>
        <dbReference type="EMBL" id="KAL1841516.1"/>
    </source>
</evidence>
<reference evidence="1 2" key="1">
    <citation type="journal article" date="2024" name="Commun. Biol.">
        <title>Comparative genomic analysis of thermophilic fungi reveals convergent evolutionary adaptations and gene losses.</title>
        <authorList>
            <person name="Steindorff A.S."/>
            <person name="Aguilar-Pontes M.V."/>
            <person name="Robinson A.J."/>
            <person name="Andreopoulos B."/>
            <person name="LaButti K."/>
            <person name="Kuo A."/>
            <person name="Mondo S."/>
            <person name="Riley R."/>
            <person name="Otillar R."/>
            <person name="Haridas S."/>
            <person name="Lipzen A."/>
            <person name="Grimwood J."/>
            <person name="Schmutz J."/>
            <person name="Clum A."/>
            <person name="Reid I.D."/>
            <person name="Moisan M.C."/>
            <person name="Butler G."/>
            <person name="Nguyen T.T.M."/>
            <person name="Dewar K."/>
            <person name="Conant G."/>
            <person name="Drula E."/>
            <person name="Henrissat B."/>
            <person name="Hansel C."/>
            <person name="Singer S."/>
            <person name="Hutchinson M.I."/>
            <person name="de Vries R.P."/>
            <person name="Natvig D.O."/>
            <person name="Powell A.J."/>
            <person name="Tsang A."/>
            <person name="Grigoriev I.V."/>
        </authorList>
    </citation>
    <scope>NUCLEOTIDE SEQUENCE [LARGE SCALE GENOMIC DNA]</scope>
    <source>
        <strain evidence="1 2">ATCC 24622</strain>
    </source>
</reference>
<dbReference type="EMBL" id="JAZHXJ010002064">
    <property type="protein sequence ID" value="KAL1841516.1"/>
    <property type="molecule type" value="Genomic_DNA"/>
</dbReference>
<proteinExistence type="predicted"/>
<comment type="caution">
    <text evidence="1">The sequence shown here is derived from an EMBL/GenBank/DDBJ whole genome shotgun (WGS) entry which is preliminary data.</text>
</comment>
<sequence length="223" mass="25313">MMGLRWAEAGDALVRRPFLEPDRSPSSRLALAESIAARLVWTRRLAKTYTRTHGTYNEWRLKNADDKTEAKKKGKKKRNVACLEACFGGFATAWRSRFVVWLRREEGIQLGASLQKFPAEARLSPKRFAKYDLIVMPPILHYGETKSTTPPPFRLARTSQWERYGSQGMGPSTTKNYLTRAALVLWARTLTGYLSAAFLEQMHRTCGVTCVDCEKPLSLQVPT</sequence>
<name>A0ABR3VKT1_9PEZI</name>
<organism evidence="1 2">
    <name type="scientific">Phialemonium thermophilum</name>
    <dbReference type="NCBI Taxonomy" id="223376"/>
    <lineage>
        <taxon>Eukaryota</taxon>
        <taxon>Fungi</taxon>
        <taxon>Dikarya</taxon>
        <taxon>Ascomycota</taxon>
        <taxon>Pezizomycotina</taxon>
        <taxon>Sordariomycetes</taxon>
        <taxon>Sordariomycetidae</taxon>
        <taxon>Cephalothecales</taxon>
        <taxon>Cephalothecaceae</taxon>
        <taxon>Phialemonium</taxon>
    </lineage>
</organism>
<accession>A0ABR3VKT1</accession>